<evidence type="ECO:0000256" key="1">
    <source>
        <dbReference type="ARBA" id="ARBA00022679"/>
    </source>
</evidence>
<name>A0A1W6L628_9BURK</name>
<dbReference type="Gene3D" id="3.40.630.30">
    <property type="match status" value="1"/>
</dbReference>
<dbReference type="InterPro" id="IPR050832">
    <property type="entry name" value="Bact_Acetyltransf"/>
</dbReference>
<accession>A0A1W6L628</accession>
<protein>
    <submittedName>
        <fullName evidence="3">Uncharacterized protein</fullName>
    </submittedName>
</protein>
<dbReference type="KEGG" id="rgu:A4W93_06865"/>
<dbReference type="RefSeq" id="WP_085749918.1">
    <property type="nucleotide sequence ID" value="NZ_BSPR01000008.1"/>
</dbReference>
<dbReference type="STRING" id="946333.A4W93_06865"/>
<reference evidence="3 4" key="1">
    <citation type="submission" date="2016-04" db="EMBL/GenBank/DDBJ databases">
        <title>Complete genome sequence of natural rubber-degrading, novel Gram-negative bacterium, Rhizobacter gummiphilus strain NS21.</title>
        <authorList>
            <person name="Tabata M."/>
            <person name="Kasai D."/>
            <person name="Fukuda M."/>
        </authorList>
    </citation>
    <scope>NUCLEOTIDE SEQUENCE [LARGE SCALE GENOMIC DNA]</scope>
    <source>
        <strain evidence="3 4">NS21</strain>
    </source>
</reference>
<proteinExistence type="predicted"/>
<dbReference type="EMBL" id="CP015118">
    <property type="protein sequence ID" value="ARN19656.1"/>
    <property type="molecule type" value="Genomic_DNA"/>
</dbReference>
<evidence type="ECO:0000256" key="2">
    <source>
        <dbReference type="ARBA" id="ARBA00023315"/>
    </source>
</evidence>
<dbReference type="SUPFAM" id="SSF55729">
    <property type="entry name" value="Acyl-CoA N-acyltransferases (Nat)"/>
    <property type="match status" value="1"/>
</dbReference>
<evidence type="ECO:0000313" key="4">
    <source>
        <dbReference type="Proteomes" id="UP000193427"/>
    </source>
</evidence>
<evidence type="ECO:0000313" key="3">
    <source>
        <dbReference type="EMBL" id="ARN19656.1"/>
    </source>
</evidence>
<gene>
    <name evidence="3" type="ORF">A4W93_06865</name>
</gene>
<organism evidence="3 4">
    <name type="scientific">Piscinibacter gummiphilus</name>
    <dbReference type="NCBI Taxonomy" id="946333"/>
    <lineage>
        <taxon>Bacteria</taxon>
        <taxon>Pseudomonadati</taxon>
        <taxon>Pseudomonadota</taxon>
        <taxon>Betaproteobacteria</taxon>
        <taxon>Burkholderiales</taxon>
        <taxon>Sphaerotilaceae</taxon>
        <taxon>Piscinibacter</taxon>
    </lineage>
</organism>
<sequence>MTAPSLTWRCQSFGELDAATLHAILQLRSEVFVIEQQCIYQDVDGKDPRAHHVSAWDGEHLVAYARALPPGVSFDEASIGRVVTSPRYRTIGAGRELVARSIEACEQVFGAQPIRIGAQSHLQRFYGSFGFVPCSDEYVEDGIPHIDMLRPAI</sequence>
<keyword evidence="4" id="KW-1185">Reference proteome</keyword>
<dbReference type="Pfam" id="PF13673">
    <property type="entry name" value="Acetyltransf_10"/>
    <property type="match status" value="1"/>
</dbReference>
<dbReference type="PROSITE" id="PS51186">
    <property type="entry name" value="GNAT"/>
    <property type="match status" value="1"/>
</dbReference>
<dbReference type="OrthoDB" id="9796171at2"/>
<dbReference type="GO" id="GO:0016747">
    <property type="term" value="F:acyltransferase activity, transferring groups other than amino-acyl groups"/>
    <property type="evidence" value="ECO:0007669"/>
    <property type="project" value="InterPro"/>
</dbReference>
<dbReference type="InterPro" id="IPR000182">
    <property type="entry name" value="GNAT_dom"/>
</dbReference>
<dbReference type="AlphaFoldDB" id="A0A1W6L628"/>
<keyword evidence="2" id="KW-0012">Acyltransferase</keyword>
<dbReference type="CDD" id="cd04301">
    <property type="entry name" value="NAT_SF"/>
    <property type="match status" value="1"/>
</dbReference>
<dbReference type="PANTHER" id="PTHR43877">
    <property type="entry name" value="AMINOALKYLPHOSPHONATE N-ACETYLTRANSFERASE-RELATED-RELATED"/>
    <property type="match status" value="1"/>
</dbReference>
<keyword evidence="1" id="KW-0808">Transferase</keyword>
<dbReference type="Proteomes" id="UP000193427">
    <property type="component" value="Chromosome"/>
</dbReference>
<dbReference type="InterPro" id="IPR016181">
    <property type="entry name" value="Acyl_CoA_acyltransferase"/>
</dbReference>